<keyword evidence="2" id="KW-0813">Transport</keyword>
<dbReference type="InterPro" id="IPR039424">
    <property type="entry name" value="SBP_5"/>
</dbReference>
<gene>
    <name evidence="5" type="ORF">S01H4_09541</name>
</gene>
<organism evidence="5">
    <name type="scientific">marine sediment metagenome</name>
    <dbReference type="NCBI Taxonomy" id="412755"/>
    <lineage>
        <taxon>unclassified sequences</taxon>
        <taxon>metagenomes</taxon>
        <taxon>ecological metagenomes</taxon>
    </lineage>
</organism>
<dbReference type="EMBL" id="BART01003469">
    <property type="protein sequence ID" value="GAG57096.1"/>
    <property type="molecule type" value="Genomic_DNA"/>
</dbReference>
<dbReference type="Pfam" id="PF00496">
    <property type="entry name" value="SBP_bac_5"/>
    <property type="match status" value="1"/>
</dbReference>
<evidence type="ECO:0000256" key="2">
    <source>
        <dbReference type="ARBA" id="ARBA00022448"/>
    </source>
</evidence>
<sequence>ELDYYALRGTDYPILKPGEKEGGFRVYETGPAFGTNFLVFNQNRGKDENSGRPYVEAKKSNWFTNKRFRQAVAHCIDKDSITDIVMNGLGSLQASAMSPSAGFFYNPNVKKYEYDLDKAGTLLKKAGFFDRDKDGIVEDRAGNDIEFNLFTNSGNTQRVQLANIVRKDLESIGFKVHFMQLEFNNLVIKLNSTYDWDAVILGLTGGIEPHFGNNVWQSSGHLHMWYPKQERPATSWERRIDDIFNRAVQELNKEKRKKLYDEWQEIVAEDVPFIYTVLPDSLFAVRNKFGNLHPTSYGGAFHNLEEIFIK</sequence>
<feature type="non-terminal residue" evidence="5">
    <location>
        <position position="1"/>
    </location>
</feature>
<dbReference type="GO" id="GO:1904680">
    <property type="term" value="F:peptide transmembrane transporter activity"/>
    <property type="evidence" value="ECO:0007669"/>
    <property type="project" value="TreeGrafter"/>
</dbReference>
<evidence type="ECO:0000313" key="5">
    <source>
        <dbReference type="EMBL" id="GAG57096.1"/>
    </source>
</evidence>
<dbReference type="PANTHER" id="PTHR30290:SF9">
    <property type="entry name" value="OLIGOPEPTIDE-BINDING PROTEIN APPA"/>
    <property type="match status" value="1"/>
</dbReference>
<dbReference type="InterPro" id="IPR000914">
    <property type="entry name" value="SBP_5_dom"/>
</dbReference>
<evidence type="ECO:0000256" key="3">
    <source>
        <dbReference type="ARBA" id="ARBA00022729"/>
    </source>
</evidence>
<dbReference type="Gene3D" id="3.10.105.10">
    <property type="entry name" value="Dipeptide-binding Protein, Domain 3"/>
    <property type="match status" value="1"/>
</dbReference>
<dbReference type="AlphaFoldDB" id="X1AAD5"/>
<dbReference type="SUPFAM" id="SSF53850">
    <property type="entry name" value="Periplasmic binding protein-like II"/>
    <property type="match status" value="1"/>
</dbReference>
<accession>X1AAD5</accession>
<evidence type="ECO:0000259" key="4">
    <source>
        <dbReference type="Pfam" id="PF00496"/>
    </source>
</evidence>
<dbReference type="FunFam" id="3.10.105.10:FF:000006">
    <property type="entry name" value="Peptide ABC transporter substrate-binding protein"/>
    <property type="match status" value="1"/>
</dbReference>
<keyword evidence="3" id="KW-0732">Signal</keyword>
<name>X1AAD5_9ZZZZ</name>
<evidence type="ECO:0000256" key="1">
    <source>
        <dbReference type="ARBA" id="ARBA00005695"/>
    </source>
</evidence>
<feature type="domain" description="Solute-binding protein family 5" evidence="4">
    <location>
        <begin position="18"/>
        <end position="209"/>
    </location>
</feature>
<dbReference type="Gene3D" id="3.40.190.10">
    <property type="entry name" value="Periplasmic binding protein-like II"/>
    <property type="match status" value="1"/>
</dbReference>
<proteinExistence type="inferred from homology"/>
<comment type="similarity">
    <text evidence="1">Belongs to the bacterial solute-binding protein 5 family.</text>
</comment>
<dbReference type="GO" id="GO:0015833">
    <property type="term" value="P:peptide transport"/>
    <property type="evidence" value="ECO:0007669"/>
    <property type="project" value="TreeGrafter"/>
</dbReference>
<comment type="caution">
    <text evidence="5">The sequence shown here is derived from an EMBL/GenBank/DDBJ whole genome shotgun (WGS) entry which is preliminary data.</text>
</comment>
<reference evidence="5" key="1">
    <citation type="journal article" date="2014" name="Front. Microbiol.">
        <title>High frequency of phylogenetically diverse reductive dehalogenase-homologous genes in deep subseafloor sedimentary metagenomes.</title>
        <authorList>
            <person name="Kawai M."/>
            <person name="Futagami T."/>
            <person name="Toyoda A."/>
            <person name="Takaki Y."/>
            <person name="Nishi S."/>
            <person name="Hori S."/>
            <person name="Arai W."/>
            <person name="Tsubouchi T."/>
            <person name="Morono Y."/>
            <person name="Uchiyama I."/>
            <person name="Ito T."/>
            <person name="Fujiyama A."/>
            <person name="Inagaki F."/>
            <person name="Takami H."/>
        </authorList>
    </citation>
    <scope>NUCLEOTIDE SEQUENCE</scope>
    <source>
        <strain evidence="5">Expedition CK06-06</strain>
    </source>
</reference>
<dbReference type="PANTHER" id="PTHR30290">
    <property type="entry name" value="PERIPLASMIC BINDING COMPONENT OF ABC TRANSPORTER"/>
    <property type="match status" value="1"/>
</dbReference>
<protein>
    <recommendedName>
        <fullName evidence="4">Solute-binding protein family 5 domain-containing protein</fullName>
    </recommendedName>
</protein>